<feature type="chain" id="PRO_5003310014" evidence="1">
    <location>
        <begin position="22"/>
        <end position="552"/>
    </location>
</feature>
<evidence type="ECO:0000256" key="1">
    <source>
        <dbReference type="SAM" id="SignalP"/>
    </source>
</evidence>
<dbReference type="OrthoDB" id="1013650at2"/>
<dbReference type="InterPro" id="IPR026906">
    <property type="entry name" value="LRR_5"/>
</dbReference>
<dbReference type="KEGG" id="pah:Poras_1592"/>
<sequence length="552" mass="60584">MKHYYLLALIGVLLLPLSISAQTIVDGVLSGCMGLSGRYVVPDEVTKIDNFAFFSSSVTEVVIGKNVQEISNAAFQNCMNLERITFAAGSKLERIGDDVFSDCPKLVEIALPEGLQQMGVRTFWLNESLKQVTLPTTLDTLPKYCFQGCTALRKMSLPEGMKVIAENAFSGCENLMQVKLPSTLDSIATKAFYKNLGLFSLSIPEGVRSIADSAFMRCENLETVTLPASLERVGAKLFRRCSELTTISVSSGSKHFISRDGILYSADLKTLYEAPAKLKSEDYKIPAETETIYHYAFYECPEVQGITIPQTIKRIGIAALVNNGMRQFTFPGNDKYWLEEGSLYYKATTSAGEQIVFMAHPSEAEGEAIVAYGTSYVSDYALAGCHKISSLRLPSTLLGMGAFVLNGCKELKDISSYAIEPPVLTEESLMGLALPSVQLHVYPEAMQKYMNAPYWQLILHGDDLTGEEPRAIASPEQQTTELIWSYQPDGMLHLESQSAAAIQVALYSTDGIHMATLELAPHATAQLALPTAGIYLLRSTSAHSTRTERIIR</sequence>
<dbReference type="InterPro" id="IPR032675">
    <property type="entry name" value="LRR_dom_sf"/>
</dbReference>
<dbReference type="InterPro" id="IPR053139">
    <property type="entry name" value="Surface_bspA-like"/>
</dbReference>
<dbReference type="SUPFAM" id="SSF52058">
    <property type="entry name" value="L domain-like"/>
    <property type="match status" value="1"/>
</dbReference>
<keyword evidence="1" id="KW-0732">Signal</keyword>
<proteinExistence type="predicted"/>
<dbReference type="STRING" id="879243.Poras_1592"/>
<dbReference type="RefSeq" id="WP_004331424.1">
    <property type="nucleotide sequence ID" value="NC_015501.1"/>
</dbReference>
<keyword evidence="3" id="KW-1185">Reference proteome</keyword>
<dbReference type="Proteomes" id="UP000006545">
    <property type="component" value="Chromosome"/>
</dbReference>
<dbReference type="HOGENOM" id="CLU_500432_0_0_10"/>
<dbReference type="EMBL" id="CP002689">
    <property type="protein sequence ID" value="AEE13523.1"/>
    <property type="molecule type" value="Genomic_DNA"/>
</dbReference>
<dbReference type="Gene3D" id="3.80.10.10">
    <property type="entry name" value="Ribonuclease Inhibitor"/>
    <property type="match status" value="2"/>
</dbReference>
<dbReference type="eggNOG" id="COG5492">
    <property type="taxonomic scope" value="Bacteria"/>
</dbReference>
<gene>
    <name evidence="2" type="ordered locus">Poras_1592</name>
</gene>
<name>F4KNZ4_PORAD</name>
<dbReference type="AlphaFoldDB" id="F4KNZ4"/>
<protein>
    <submittedName>
        <fullName evidence="2">Uncharacterized protein</fullName>
    </submittedName>
</protein>
<organism evidence="2 3">
    <name type="scientific">Porphyromonas asaccharolytica (strain ATCC 25260 / DSM 20707 / BCRC 10618 / CCUG 7834 / JCM 6326 / LMG 13178 / VPI 4198 / B440)</name>
    <name type="common">Bacteroides asaccharolyticus</name>
    <dbReference type="NCBI Taxonomy" id="879243"/>
    <lineage>
        <taxon>Bacteria</taxon>
        <taxon>Pseudomonadati</taxon>
        <taxon>Bacteroidota</taxon>
        <taxon>Bacteroidia</taxon>
        <taxon>Bacteroidales</taxon>
        <taxon>Porphyromonadaceae</taxon>
        <taxon>Porphyromonas</taxon>
    </lineage>
</organism>
<evidence type="ECO:0000313" key="2">
    <source>
        <dbReference type="EMBL" id="AEE13523.1"/>
    </source>
</evidence>
<dbReference type="PANTHER" id="PTHR45661">
    <property type="entry name" value="SURFACE ANTIGEN"/>
    <property type="match status" value="1"/>
</dbReference>
<dbReference type="Pfam" id="PF13306">
    <property type="entry name" value="LRR_5"/>
    <property type="match status" value="3"/>
</dbReference>
<accession>F4KNZ4</accession>
<reference evidence="3" key="1">
    <citation type="submission" date="2011-04" db="EMBL/GenBank/DDBJ databases">
        <title>The complete genome of Porphyromonas asaccharolytica DSM 20707.</title>
        <authorList>
            <person name="Lucas S."/>
            <person name="Han J."/>
            <person name="Lapidus A."/>
            <person name="Bruce D."/>
            <person name="Goodwin L."/>
            <person name="Pitluck S."/>
            <person name="Peters L."/>
            <person name="Kyrpides N."/>
            <person name="Mavromatis K."/>
            <person name="Ivanova N."/>
            <person name="Ovchinnikova G."/>
            <person name="Pagani I."/>
            <person name="Lu M."/>
            <person name="Detter J.C."/>
            <person name="Tapia R."/>
            <person name="Han C."/>
            <person name="Land M."/>
            <person name="Hauser L."/>
            <person name="Markowitz V."/>
            <person name="Cheng J.-F."/>
            <person name="Hugenholtz P."/>
            <person name="Woyke T."/>
            <person name="Wu D."/>
            <person name="Gronow S."/>
            <person name="Wellnitz S."/>
            <person name="Brambilla E."/>
            <person name="Klenk H.-P."/>
            <person name="Eisen J.A."/>
        </authorList>
    </citation>
    <scope>NUCLEOTIDE SEQUENCE [LARGE SCALE GENOMIC DNA]</scope>
    <source>
        <strain evidence="3">ATCC 25260 / DSM 20707 / VPI 4198</strain>
    </source>
</reference>
<evidence type="ECO:0000313" key="3">
    <source>
        <dbReference type="Proteomes" id="UP000006545"/>
    </source>
</evidence>
<feature type="signal peptide" evidence="1">
    <location>
        <begin position="1"/>
        <end position="21"/>
    </location>
</feature>
<dbReference type="PANTHER" id="PTHR45661:SF3">
    <property type="entry name" value="IG-LIKE DOMAIN-CONTAINING PROTEIN"/>
    <property type="match status" value="1"/>
</dbReference>
<dbReference type="Gene3D" id="3.40.50.12480">
    <property type="match status" value="1"/>
</dbReference>